<dbReference type="GO" id="GO:0022857">
    <property type="term" value="F:transmembrane transporter activity"/>
    <property type="evidence" value="ECO:0007669"/>
    <property type="project" value="InterPro"/>
</dbReference>
<feature type="domain" description="Major facilitator superfamily (MFS) profile" evidence="6">
    <location>
        <begin position="17"/>
        <end position="405"/>
    </location>
</feature>
<dbReference type="PANTHER" id="PTHR23523">
    <property type="match status" value="1"/>
</dbReference>
<protein>
    <submittedName>
        <fullName evidence="7">Major facilitator superfamily MFS_1</fullName>
    </submittedName>
</protein>
<dbReference type="InterPro" id="IPR036259">
    <property type="entry name" value="MFS_trans_sf"/>
</dbReference>
<dbReference type="PATRIC" id="fig|1703.6.peg.179"/>
<keyword evidence="4 5" id="KW-0472">Membrane</keyword>
<proteinExistence type="predicted"/>
<evidence type="ECO:0000313" key="7">
    <source>
        <dbReference type="EMBL" id="KHS54086.1"/>
    </source>
</evidence>
<dbReference type="PANTHER" id="PTHR23523:SF2">
    <property type="entry name" value="2-NITROIMIDAZOLE TRANSPORTER"/>
    <property type="match status" value="1"/>
</dbReference>
<accession>A0A0B9AER9</accession>
<keyword evidence="2 5" id="KW-0812">Transmembrane</keyword>
<dbReference type="EMBL" id="JTJZ01000011">
    <property type="protein sequence ID" value="KHS54086.1"/>
    <property type="molecule type" value="Genomic_DNA"/>
</dbReference>
<comment type="caution">
    <text evidence="7">The sequence shown here is derived from an EMBL/GenBank/DDBJ whole genome shotgun (WGS) entry which is preliminary data.</text>
</comment>
<dbReference type="PROSITE" id="PS50850">
    <property type="entry name" value="MFS"/>
    <property type="match status" value="1"/>
</dbReference>
<keyword evidence="3 5" id="KW-1133">Transmembrane helix</keyword>
<feature type="transmembrane region" description="Helical" evidence="5">
    <location>
        <begin position="229"/>
        <end position="248"/>
    </location>
</feature>
<evidence type="ECO:0000256" key="2">
    <source>
        <dbReference type="ARBA" id="ARBA00022692"/>
    </source>
</evidence>
<feature type="transmembrane region" description="Helical" evidence="5">
    <location>
        <begin position="292"/>
        <end position="311"/>
    </location>
</feature>
<feature type="transmembrane region" description="Helical" evidence="5">
    <location>
        <begin position="143"/>
        <end position="165"/>
    </location>
</feature>
<feature type="transmembrane region" description="Helical" evidence="5">
    <location>
        <begin position="358"/>
        <end position="377"/>
    </location>
</feature>
<name>A0A0B9AER9_BRELN</name>
<feature type="transmembrane region" description="Helical" evidence="5">
    <location>
        <begin position="109"/>
        <end position="131"/>
    </location>
</feature>
<organism evidence="7 8">
    <name type="scientific">Brevibacterium linens</name>
    <dbReference type="NCBI Taxonomy" id="1703"/>
    <lineage>
        <taxon>Bacteria</taxon>
        <taxon>Bacillati</taxon>
        <taxon>Actinomycetota</taxon>
        <taxon>Actinomycetes</taxon>
        <taxon>Micrococcales</taxon>
        <taxon>Brevibacteriaceae</taxon>
        <taxon>Brevibacterium</taxon>
    </lineage>
</organism>
<dbReference type="OrthoDB" id="5317164at2"/>
<evidence type="ECO:0000259" key="6">
    <source>
        <dbReference type="PROSITE" id="PS50850"/>
    </source>
</evidence>
<dbReference type="GO" id="GO:0005886">
    <property type="term" value="C:plasma membrane"/>
    <property type="evidence" value="ECO:0007669"/>
    <property type="project" value="UniProtKB-SubCell"/>
</dbReference>
<dbReference type="Pfam" id="PF07690">
    <property type="entry name" value="MFS_1"/>
    <property type="match status" value="1"/>
</dbReference>
<feature type="transmembrane region" description="Helical" evidence="5">
    <location>
        <begin position="383"/>
        <end position="401"/>
    </location>
</feature>
<dbReference type="RefSeq" id="WP_039206456.1">
    <property type="nucleotide sequence ID" value="NZ_JTJZ01000011.1"/>
</dbReference>
<feature type="transmembrane region" description="Helical" evidence="5">
    <location>
        <begin position="57"/>
        <end position="77"/>
    </location>
</feature>
<feature type="transmembrane region" description="Helical" evidence="5">
    <location>
        <begin position="82"/>
        <end position="103"/>
    </location>
</feature>
<evidence type="ECO:0000256" key="1">
    <source>
        <dbReference type="ARBA" id="ARBA00004651"/>
    </source>
</evidence>
<reference evidence="7 8" key="1">
    <citation type="submission" date="2014-11" db="EMBL/GenBank/DDBJ databases">
        <title>Draft Genome Sequence of Brevibacterium linens AE038-8.</title>
        <authorList>
            <person name="Maizel D."/>
            <person name="Utturkar S.M."/>
            <person name="Brown S.D."/>
            <person name="Ferrero M."/>
            <person name="Rosen B.P."/>
        </authorList>
    </citation>
    <scope>NUCLEOTIDE SEQUENCE [LARGE SCALE GENOMIC DNA]</scope>
    <source>
        <strain evidence="7 8">AE038-8</strain>
    </source>
</reference>
<keyword evidence="8" id="KW-1185">Reference proteome</keyword>
<evidence type="ECO:0000313" key="8">
    <source>
        <dbReference type="Proteomes" id="UP000031488"/>
    </source>
</evidence>
<feature type="transmembrane region" description="Helical" evidence="5">
    <location>
        <begin position="260"/>
        <end position="280"/>
    </location>
</feature>
<dbReference type="InterPro" id="IPR011701">
    <property type="entry name" value="MFS"/>
</dbReference>
<evidence type="ECO:0000256" key="3">
    <source>
        <dbReference type="ARBA" id="ARBA00022989"/>
    </source>
</evidence>
<evidence type="ECO:0000256" key="4">
    <source>
        <dbReference type="ARBA" id="ARBA00023136"/>
    </source>
</evidence>
<evidence type="ECO:0000256" key="5">
    <source>
        <dbReference type="SAM" id="Phobius"/>
    </source>
</evidence>
<dbReference type="SUPFAM" id="SSF103473">
    <property type="entry name" value="MFS general substrate transporter"/>
    <property type="match status" value="1"/>
</dbReference>
<gene>
    <name evidence="7" type="ORF">AE0388_0293</name>
</gene>
<dbReference type="AlphaFoldDB" id="A0A0B9AER9"/>
<dbReference type="Proteomes" id="UP000031488">
    <property type="component" value="Unassembled WGS sequence"/>
</dbReference>
<sequence length="423" mass="44065">MTTSPEQGFRRSRGLDVLALACLVLIGASLRPAASSLGPVLSEVKDGFSLAEWQTGLLTALPGLVFAICGIIAVPVLKRLGLFAALAMSAAFIVAGVGLRAVVTEWVAFALLTVLALAGMSIGNVILPVYVKSRFPHRPTLGATTFTVSLGLGSMLPSLFTAPLAEQFGGWRVGLGFWVVLPFSALITWSVLRSLKSVPVLSGQAAEPGGERVEAPTRRAVFTSPKARYMAIFFGLQSANAYVQFGWLPQIYRDAGLDPFLAGIMLTIVTFGGLPGGFLAPQIIVRNIAPRAFLVSFGVSAVIGYTGLLLSPATVPWLWAVLLGYGGFAFPAALALITSRTREVSVTASTSAFVQSTGYVLAALCPLAVGGLLGLSGGWQVPLWFMVIISALMAITGWLSAGPGNVDDELAPTSGHGGTGEAK</sequence>
<comment type="subcellular location">
    <subcellularLocation>
        <location evidence="1">Cell membrane</location>
        <topology evidence="1">Multi-pass membrane protein</topology>
    </subcellularLocation>
</comment>
<feature type="transmembrane region" description="Helical" evidence="5">
    <location>
        <begin position="171"/>
        <end position="192"/>
    </location>
</feature>
<dbReference type="InterPro" id="IPR052524">
    <property type="entry name" value="MFS_Cyanate_Porter"/>
</dbReference>
<dbReference type="InterPro" id="IPR020846">
    <property type="entry name" value="MFS_dom"/>
</dbReference>
<feature type="transmembrane region" description="Helical" evidence="5">
    <location>
        <begin position="317"/>
        <end position="337"/>
    </location>
</feature>
<dbReference type="Gene3D" id="1.20.1250.20">
    <property type="entry name" value="MFS general substrate transporter like domains"/>
    <property type="match status" value="1"/>
</dbReference>